<dbReference type="Gene3D" id="1.20.5.1230">
    <property type="entry name" value="Apolipoprotein A-I"/>
    <property type="match status" value="1"/>
</dbReference>
<dbReference type="NCBIfam" id="NF047514">
    <property type="entry name" value="SpiroCoCo_N"/>
    <property type="match status" value="1"/>
</dbReference>
<dbReference type="HOGENOM" id="CLU_004535_0_0_12"/>
<dbReference type="KEGG" id="tbe:Trebr_1947"/>
<dbReference type="STRING" id="906968.Trebr_1947"/>
<dbReference type="SUPFAM" id="SSF58113">
    <property type="entry name" value="Apolipoprotein A-I"/>
    <property type="match status" value="1"/>
</dbReference>
<evidence type="ECO:0000256" key="2">
    <source>
        <dbReference type="SAM" id="Phobius"/>
    </source>
</evidence>
<reference evidence="4" key="1">
    <citation type="submission" date="2011-04" db="EMBL/GenBank/DDBJ databases">
        <title>The complete genome of Treponema brennaborense DSM 12168.</title>
        <authorList>
            <person name="Lucas S."/>
            <person name="Han J."/>
            <person name="Lapidus A."/>
            <person name="Bruce D."/>
            <person name="Goodwin L."/>
            <person name="Pitluck S."/>
            <person name="Peters L."/>
            <person name="Kyrpides N."/>
            <person name="Mavromatis K."/>
            <person name="Ivanova N."/>
            <person name="Mikhailova N."/>
            <person name="Pagani I."/>
            <person name="Teshima H."/>
            <person name="Detter J.C."/>
            <person name="Tapia R."/>
            <person name="Han C."/>
            <person name="Land M."/>
            <person name="Hauser L."/>
            <person name="Markowitz V."/>
            <person name="Cheng J.-F."/>
            <person name="Hugenholtz P."/>
            <person name="Woyke T."/>
            <person name="Wu D."/>
            <person name="Gronow S."/>
            <person name="Wellnitz S."/>
            <person name="Brambilla E."/>
            <person name="Klenk H.-P."/>
            <person name="Eisen J.A."/>
        </authorList>
    </citation>
    <scope>NUCLEOTIDE SEQUENCE [LARGE SCALE GENOMIC DNA]</scope>
    <source>
        <strain evidence="4">DSM 12168 / CIP 105900 / DD5/3</strain>
    </source>
</reference>
<dbReference type="NCBIfam" id="NF047516">
    <property type="entry name" value="LA_3659_fam"/>
    <property type="match status" value="1"/>
</dbReference>
<dbReference type="PANTHER" id="PTHR19327:SF0">
    <property type="entry name" value="GOLGIN SUBFAMILY A MEMBER 4"/>
    <property type="match status" value="1"/>
</dbReference>
<keyword evidence="2" id="KW-0472">Membrane</keyword>
<dbReference type="Gene3D" id="1.10.287.1490">
    <property type="match status" value="1"/>
</dbReference>
<evidence type="ECO:0000313" key="4">
    <source>
        <dbReference type="Proteomes" id="UP000006546"/>
    </source>
</evidence>
<organism evidence="3 4">
    <name type="scientific">Treponema brennaborense (strain DSM 12168 / CIP 105900 / DD5/3)</name>
    <dbReference type="NCBI Taxonomy" id="906968"/>
    <lineage>
        <taxon>Bacteria</taxon>
        <taxon>Pseudomonadati</taxon>
        <taxon>Spirochaetota</taxon>
        <taxon>Spirochaetia</taxon>
        <taxon>Spirochaetales</taxon>
        <taxon>Treponemataceae</taxon>
        <taxon>Treponema</taxon>
    </lineage>
</organism>
<dbReference type="RefSeq" id="WP_013759069.1">
    <property type="nucleotide sequence ID" value="NC_015500.1"/>
</dbReference>
<protein>
    <submittedName>
        <fullName evidence="3">Uncharacterized protein</fullName>
    </submittedName>
</protein>
<feature type="coiled-coil region" evidence="1">
    <location>
        <begin position="268"/>
        <end position="302"/>
    </location>
</feature>
<proteinExistence type="predicted"/>
<sequence>MFNIFGTIFSIGVSVALILMFRYLDRNGRSLEKVKKYTDKIKGDLDARFGEQLQKLNAAAVDIDVRQSQAIATVKRLEKQIEDFQLISENLSGRLAAIDEIDKKLSSYDSLLQQVMEMTANLEENMLRVGKESDAVGKLEKKVHDYMKTAAALEEKIPSLTAEFAASNDERLKQIGTDLLSRFKVQVAELEDSVRQAVSKNDELLASIDTRVQNAHAEAVRKAESLENDALKGFMDRSAARFAECGIALNEKTAGLQEEIAAASASLREELESVSAQTEKTADRLASELQDAEGKLDALELSVRQRVSELENTYRDSFTQARAEAETDARRLLDSFEIESAKNMEETEKYLDSRLSGIQSLVDTTVSALQTSLAEADARSRELTETGNGMQLSLDGLQNDLARKTDELAQRMTALFEQAASDADESAQQMASRYAERAESRLEELKNSLNTKIAAVQESAEAYRAASAEETQKALAGMQDDVRRTAESVGAVIAKIEDTWRVADEAAQQSEQRLSAKNEETVRRFEDFAAAMKDKLAEFDVSVADSMKKIAGSYDARQTAFLANLDKQLEDYKEDMQYRFERLDTAGADVDTLEADLRQAMLEAQKRVLNEFQTFNGEQQQRQAEFELAVRKNSDDIARQIKTIEADLEELKARAYDNVSAKLQDFETEFLADLGKRGETLTSDLDRWKDDFDGKLSVMQSDYENERRSLELKYGEDLKDRLSVLHEKTREQVSRFEDSAKQSERAVQERIAAVERGLHEFVDQYRDGLQNAKAAVDLQLKKDLEAYTTAVNEQLSRAEKDINDRLDGLNGTVAAAQDKSGDAIDGLVSELAAWQERLRAQFDESRTLFGGKLDSLKQQSADMIEQVKLSFESDIADYGEKIAEERSGIAQKLESLKTETNQTLADCETRAAGVMEDFQKTYDALLEDTQRRIREQNSDAEQKLRALKTLVQEIRDKNEAAQSQMVLKMQADANTLNMSMDDIDKRLKQFTAQLPLFDKAEDLKSKLEEEIAGLRADIGNLENFKKEISVLDQEFQRMRKMEDEVNQKLLKFSSEKKHIEMLESDFNRLMQLSSSMDQKISELQTTNDDLQNLQIEVRRFQDTLSNISVRYDRLEKKNDVLDRTILDVDKAFTNLEQLEKRLEACNGQVVQIPEKIDGVRRDVDRLVDNSGRISDAVEKLDALDNVISETEKHIGEVMNAREGIVNSEKRLQEIAKTADEQVKLLGALLRKDTARESGAAGAPPISVREQVIQLAHQNWTVKEIARGLKLTEAEVELILEMPR</sequence>
<evidence type="ECO:0000256" key="1">
    <source>
        <dbReference type="SAM" id="Coils"/>
    </source>
</evidence>
<name>F4LJC0_TREBD</name>
<keyword evidence="2" id="KW-1133">Transmembrane helix</keyword>
<feature type="transmembrane region" description="Helical" evidence="2">
    <location>
        <begin position="6"/>
        <end position="24"/>
    </location>
</feature>
<feature type="coiled-coil region" evidence="1">
    <location>
        <begin position="997"/>
        <end position="1041"/>
    </location>
</feature>
<dbReference type="eggNOG" id="COG1196">
    <property type="taxonomic scope" value="Bacteria"/>
</dbReference>
<keyword evidence="4" id="KW-1185">Reference proteome</keyword>
<dbReference type="NCBIfam" id="NF047515">
    <property type="entry name" value="SpiroCoCo_C"/>
    <property type="match status" value="1"/>
</dbReference>
<gene>
    <name evidence="3" type="ordered locus">Trebr_1947</name>
</gene>
<dbReference type="PANTHER" id="PTHR19327">
    <property type="entry name" value="GOLGIN"/>
    <property type="match status" value="1"/>
</dbReference>
<dbReference type="OrthoDB" id="353238at2"/>
<accession>F4LJC0</accession>
<keyword evidence="1" id="KW-0175">Coiled coil</keyword>
<dbReference type="Proteomes" id="UP000006546">
    <property type="component" value="Chromosome"/>
</dbReference>
<evidence type="ECO:0000313" key="3">
    <source>
        <dbReference type="EMBL" id="AEE17365.1"/>
    </source>
</evidence>
<dbReference type="EMBL" id="CP002696">
    <property type="protein sequence ID" value="AEE17365.1"/>
    <property type="molecule type" value="Genomic_DNA"/>
</dbReference>
<feature type="coiled-coil region" evidence="1">
    <location>
        <begin position="428"/>
        <end position="455"/>
    </location>
</feature>
<feature type="coiled-coil region" evidence="1">
    <location>
        <begin position="890"/>
        <end position="964"/>
    </location>
</feature>
<feature type="coiled-coil region" evidence="1">
    <location>
        <begin position="1076"/>
        <end position="1148"/>
    </location>
</feature>
<keyword evidence="2" id="KW-0812">Transmembrane</keyword>